<dbReference type="PANTHER" id="PTHR21137">
    <property type="entry name" value="ODORANT RECEPTOR"/>
    <property type="match status" value="1"/>
</dbReference>
<dbReference type="InterPro" id="IPR004117">
    <property type="entry name" value="7tm6_olfct_rcpt"/>
</dbReference>
<evidence type="ECO:0000256" key="2">
    <source>
        <dbReference type="ARBA" id="ARBA00022475"/>
    </source>
</evidence>
<keyword evidence="6" id="KW-1133">Transmembrane helix</keyword>
<evidence type="ECO:0008006" key="12">
    <source>
        <dbReference type="Google" id="ProtNLM"/>
    </source>
</evidence>
<name>A0A835LAI8_SPOEX</name>
<evidence type="ECO:0000313" key="10">
    <source>
        <dbReference type="EMBL" id="KAF9422129.1"/>
    </source>
</evidence>
<sequence length="219" mass="25204">MIMMTFIDISRIVTLTFSQKYRNVTQEFLTKIHLFYFKDKSEYAMKVMFSIYYWLLPRQETSFTLSEGLTVISAKYSEEELVEVSKKLTGCVDYHRMIVKFTNKVSDVFGPMLFAYYIFHQTSGCLLLLECSQMTAPALMRYLPLTIILTQQLIQLSVIFELIGSESEKVLNAVYSVPWECMDPKTRKMLAFFLMNGRKPIHVKALGVANVGVTSMAAV</sequence>
<evidence type="ECO:0000313" key="11">
    <source>
        <dbReference type="Proteomes" id="UP000648187"/>
    </source>
</evidence>
<dbReference type="EMBL" id="JACKWZ010000019">
    <property type="protein sequence ID" value="KAF9422129.1"/>
    <property type="molecule type" value="Genomic_DNA"/>
</dbReference>
<evidence type="ECO:0000256" key="3">
    <source>
        <dbReference type="ARBA" id="ARBA00022606"/>
    </source>
</evidence>
<keyword evidence="3" id="KW-0716">Sensory transduction</keyword>
<dbReference type="GO" id="GO:0004984">
    <property type="term" value="F:olfactory receptor activity"/>
    <property type="evidence" value="ECO:0007669"/>
    <property type="project" value="InterPro"/>
</dbReference>
<proteinExistence type="predicted"/>
<comment type="caution">
    <text evidence="10">The sequence shown here is derived from an EMBL/GenBank/DDBJ whole genome shotgun (WGS) entry which is preliminary data.</text>
</comment>
<evidence type="ECO:0000256" key="7">
    <source>
        <dbReference type="ARBA" id="ARBA00023136"/>
    </source>
</evidence>
<keyword evidence="4" id="KW-0812">Transmembrane</keyword>
<keyword evidence="8" id="KW-0675">Receptor</keyword>
<comment type="subcellular location">
    <subcellularLocation>
        <location evidence="1">Cell membrane</location>
        <topology evidence="1">Multi-pass membrane protein</topology>
    </subcellularLocation>
</comment>
<keyword evidence="5" id="KW-0552">Olfaction</keyword>
<protein>
    <recommendedName>
        <fullName evidence="12">Odorant receptor</fullName>
    </recommendedName>
</protein>
<evidence type="ECO:0000256" key="6">
    <source>
        <dbReference type="ARBA" id="ARBA00022989"/>
    </source>
</evidence>
<dbReference type="GO" id="GO:0005549">
    <property type="term" value="F:odorant binding"/>
    <property type="evidence" value="ECO:0007669"/>
    <property type="project" value="InterPro"/>
</dbReference>
<keyword evidence="11" id="KW-1185">Reference proteome</keyword>
<dbReference type="GO" id="GO:0005886">
    <property type="term" value="C:plasma membrane"/>
    <property type="evidence" value="ECO:0007669"/>
    <property type="project" value="UniProtKB-SubCell"/>
</dbReference>
<dbReference type="AlphaFoldDB" id="A0A835LAI8"/>
<evidence type="ECO:0000256" key="5">
    <source>
        <dbReference type="ARBA" id="ARBA00022725"/>
    </source>
</evidence>
<evidence type="ECO:0000256" key="1">
    <source>
        <dbReference type="ARBA" id="ARBA00004651"/>
    </source>
</evidence>
<dbReference type="Pfam" id="PF02949">
    <property type="entry name" value="7tm_6"/>
    <property type="match status" value="1"/>
</dbReference>
<dbReference type="Proteomes" id="UP000648187">
    <property type="component" value="Unassembled WGS sequence"/>
</dbReference>
<evidence type="ECO:0000256" key="9">
    <source>
        <dbReference type="ARBA" id="ARBA00023224"/>
    </source>
</evidence>
<keyword evidence="2" id="KW-1003">Cell membrane</keyword>
<gene>
    <name evidence="10" type="ORF">HW555_002150</name>
</gene>
<accession>A0A835LAI8</accession>
<feature type="non-terminal residue" evidence="10">
    <location>
        <position position="219"/>
    </location>
</feature>
<keyword evidence="7" id="KW-0472">Membrane</keyword>
<organism evidence="10 11">
    <name type="scientific">Spodoptera exigua</name>
    <name type="common">Beet armyworm</name>
    <name type="synonym">Noctua fulgens</name>
    <dbReference type="NCBI Taxonomy" id="7107"/>
    <lineage>
        <taxon>Eukaryota</taxon>
        <taxon>Metazoa</taxon>
        <taxon>Ecdysozoa</taxon>
        <taxon>Arthropoda</taxon>
        <taxon>Hexapoda</taxon>
        <taxon>Insecta</taxon>
        <taxon>Pterygota</taxon>
        <taxon>Neoptera</taxon>
        <taxon>Endopterygota</taxon>
        <taxon>Lepidoptera</taxon>
        <taxon>Glossata</taxon>
        <taxon>Ditrysia</taxon>
        <taxon>Noctuoidea</taxon>
        <taxon>Noctuidae</taxon>
        <taxon>Amphipyrinae</taxon>
        <taxon>Spodoptera</taxon>
    </lineage>
</organism>
<evidence type="ECO:0000256" key="4">
    <source>
        <dbReference type="ARBA" id="ARBA00022692"/>
    </source>
</evidence>
<keyword evidence="9" id="KW-0807">Transducer</keyword>
<dbReference type="PANTHER" id="PTHR21137:SF35">
    <property type="entry name" value="ODORANT RECEPTOR 19A-RELATED"/>
    <property type="match status" value="1"/>
</dbReference>
<evidence type="ECO:0000256" key="8">
    <source>
        <dbReference type="ARBA" id="ARBA00023170"/>
    </source>
</evidence>
<reference evidence="10" key="1">
    <citation type="submission" date="2020-08" db="EMBL/GenBank/DDBJ databases">
        <title>Spodoptera exigua strain:BAW_Kor-Di-RS1 Genome sequencing and assembly.</title>
        <authorList>
            <person name="Kim J."/>
            <person name="Nam H.Y."/>
            <person name="Kwon M."/>
            <person name="Choi J.H."/>
            <person name="Cho S.R."/>
            <person name="Kim G.-H."/>
        </authorList>
    </citation>
    <scope>NUCLEOTIDE SEQUENCE</scope>
    <source>
        <strain evidence="10">BAW_Kor-Di-RS1</strain>
        <tissue evidence="10">Whole-body</tissue>
    </source>
</reference>
<dbReference type="GO" id="GO:0007165">
    <property type="term" value="P:signal transduction"/>
    <property type="evidence" value="ECO:0007669"/>
    <property type="project" value="UniProtKB-KW"/>
</dbReference>